<dbReference type="InterPro" id="IPR024087">
    <property type="entry name" value="Creatininase-like_sf"/>
</dbReference>
<dbReference type="SUPFAM" id="SSF102215">
    <property type="entry name" value="Creatininase"/>
    <property type="match status" value="1"/>
</dbReference>
<comment type="caution">
    <text evidence="1">The sequence shown here is derived from an EMBL/GenBank/DDBJ whole genome shotgun (WGS) entry which is preliminary data.</text>
</comment>
<dbReference type="InterPro" id="IPR003785">
    <property type="entry name" value="Creatininase/forma_Hydrolase"/>
</dbReference>
<proteinExistence type="predicted"/>
<accession>X1NYE2</accession>
<sequence length="71" mass="7450">MLKKLAVILIAAALAGVAANAQTKLSPKWEELTASDFRDAIAQSKGVCILPFGILEKHGPHLPLGTDLQSA</sequence>
<dbReference type="EMBL" id="BARV01041206">
    <property type="protein sequence ID" value="GAI48618.1"/>
    <property type="molecule type" value="Genomic_DNA"/>
</dbReference>
<name>X1NYE2_9ZZZZ</name>
<gene>
    <name evidence="1" type="ORF">S06H3_62474</name>
</gene>
<dbReference type="Gene3D" id="3.40.50.10310">
    <property type="entry name" value="Creatininase"/>
    <property type="match status" value="1"/>
</dbReference>
<feature type="non-terminal residue" evidence="1">
    <location>
        <position position="71"/>
    </location>
</feature>
<evidence type="ECO:0000313" key="1">
    <source>
        <dbReference type="EMBL" id="GAI48618.1"/>
    </source>
</evidence>
<organism evidence="1">
    <name type="scientific">marine sediment metagenome</name>
    <dbReference type="NCBI Taxonomy" id="412755"/>
    <lineage>
        <taxon>unclassified sequences</taxon>
        <taxon>metagenomes</taxon>
        <taxon>ecological metagenomes</taxon>
    </lineage>
</organism>
<reference evidence="1" key="1">
    <citation type="journal article" date="2014" name="Front. Microbiol.">
        <title>High frequency of phylogenetically diverse reductive dehalogenase-homologous genes in deep subseafloor sedimentary metagenomes.</title>
        <authorList>
            <person name="Kawai M."/>
            <person name="Futagami T."/>
            <person name="Toyoda A."/>
            <person name="Takaki Y."/>
            <person name="Nishi S."/>
            <person name="Hori S."/>
            <person name="Arai W."/>
            <person name="Tsubouchi T."/>
            <person name="Morono Y."/>
            <person name="Uchiyama I."/>
            <person name="Ito T."/>
            <person name="Fujiyama A."/>
            <person name="Inagaki F."/>
            <person name="Takami H."/>
        </authorList>
    </citation>
    <scope>NUCLEOTIDE SEQUENCE</scope>
    <source>
        <strain evidence="1">Expedition CK06-06</strain>
    </source>
</reference>
<evidence type="ECO:0008006" key="2">
    <source>
        <dbReference type="Google" id="ProtNLM"/>
    </source>
</evidence>
<protein>
    <recommendedName>
        <fullName evidence="2">Creatininase</fullName>
    </recommendedName>
</protein>
<dbReference type="Pfam" id="PF02633">
    <property type="entry name" value="Creatininase"/>
    <property type="match status" value="1"/>
</dbReference>
<dbReference type="AlphaFoldDB" id="X1NYE2"/>